<evidence type="ECO:0000256" key="4">
    <source>
        <dbReference type="ARBA" id="ARBA00023098"/>
    </source>
</evidence>
<dbReference type="Proteomes" id="UP001172681">
    <property type="component" value="Unassembled WGS sequence"/>
</dbReference>
<dbReference type="Pfam" id="PF03403">
    <property type="entry name" value="PAF-AH_p_II"/>
    <property type="match status" value="1"/>
</dbReference>
<feature type="region of interest" description="Disordered" evidence="5">
    <location>
        <begin position="43"/>
        <end position="66"/>
    </location>
</feature>
<sequence>MLNLTQVRPDYWDSLGWHILAPQTRKMPISAIFPDWVLGHPQHAKTTPQDVPRRNPKARPPSGIRDKVPLYGKLPKYTGPYHVGTIDLEVPAREPRTFSHITRQKVHLIALETVLMTIYYPAHFESRADFNTSTPGQRYRPTWLSRPRNETSRGYGRFASLPEHLAEWWFFCTTWYTKLPAYKNARLANHWPRQGYESTNDGVHRRGMGAPPTCGPEKPRFPLIIFSHGLGGTRTAYSTVCGEFASHGFVVVALEHRDGSGPRTLINHPPGSSADRDHLERRGNIEHFKHDQQRPYDVVDFIFPKGDKYDTTPGHKVDKELRRAQIDLRLAEIHEAYQVMQEICAGDGAQVAASNLRVRGAIGASKAGLEGIDWSAWESRFHTEGVTIVGHSFGGTTTISLLREREKFKYVTQGIVYDIWGMAVLPPPDDKKYRLHVPLLGINSEAFMYWKENFDVAQSVVSEALDEEQPAWLVTVRGTVHISQSDFCVLYPHIASGVLKMTINPIRAIDLNIDTSLDFLSRVMPEEVKRDQPFLRTLSKNNPLDLEVLHEMPTEHQPDEKWTATRLKIKHEGLKRMIPGWRRRYWDRLQRSGEEIWLHLKPECAKFGRCQTCIDRRARYTQAGEDSIIAAGGSEEE</sequence>
<evidence type="ECO:0000256" key="2">
    <source>
        <dbReference type="ARBA" id="ARBA00022801"/>
    </source>
</evidence>
<keyword evidence="3" id="KW-0442">Lipid degradation</keyword>
<evidence type="ECO:0000313" key="6">
    <source>
        <dbReference type="EMBL" id="KAJ9645444.1"/>
    </source>
</evidence>
<evidence type="ECO:0000313" key="7">
    <source>
        <dbReference type="Proteomes" id="UP001172681"/>
    </source>
</evidence>
<dbReference type="PANTHER" id="PTHR10272:SF0">
    <property type="entry name" value="PLATELET-ACTIVATING FACTOR ACETYLHYDROLASE"/>
    <property type="match status" value="1"/>
</dbReference>
<keyword evidence="7" id="KW-1185">Reference proteome</keyword>
<dbReference type="SUPFAM" id="SSF53474">
    <property type="entry name" value="alpha/beta-Hydrolases"/>
    <property type="match status" value="2"/>
</dbReference>
<protein>
    <recommendedName>
        <fullName evidence="1">1-alkyl-2-acetylglycerophosphocholine esterase</fullName>
        <ecNumber evidence="1">3.1.1.47</ecNumber>
    </recommendedName>
</protein>
<keyword evidence="4" id="KW-0443">Lipid metabolism</keyword>
<dbReference type="PANTHER" id="PTHR10272">
    <property type="entry name" value="PLATELET-ACTIVATING FACTOR ACETYLHYDROLASE"/>
    <property type="match status" value="1"/>
</dbReference>
<dbReference type="GO" id="GO:0003847">
    <property type="term" value="F:1-alkyl-2-acetylglycerophosphocholine esterase activity"/>
    <property type="evidence" value="ECO:0007669"/>
    <property type="project" value="UniProtKB-EC"/>
</dbReference>
<keyword evidence="2" id="KW-0378">Hydrolase</keyword>
<accession>A0AA38YDH9</accession>
<dbReference type="EMBL" id="JAPDRN010000004">
    <property type="protein sequence ID" value="KAJ9645444.1"/>
    <property type="molecule type" value="Genomic_DNA"/>
</dbReference>
<proteinExistence type="predicted"/>
<evidence type="ECO:0000256" key="1">
    <source>
        <dbReference type="ARBA" id="ARBA00013201"/>
    </source>
</evidence>
<dbReference type="EC" id="3.1.1.47" evidence="1"/>
<dbReference type="InterPro" id="IPR029058">
    <property type="entry name" value="AB_hydrolase_fold"/>
</dbReference>
<dbReference type="GO" id="GO:0016042">
    <property type="term" value="P:lipid catabolic process"/>
    <property type="evidence" value="ECO:0007669"/>
    <property type="project" value="UniProtKB-KW"/>
</dbReference>
<evidence type="ECO:0000256" key="3">
    <source>
        <dbReference type="ARBA" id="ARBA00022963"/>
    </source>
</evidence>
<evidence type="ECO:0000256" key="5">
    <source>
        <dbReference type="SAM" id="MobiDB-lite"/>
    </source>
</evidence>
<dbReference type="Gene3D" id="3.40.50.1820">
    <property type="entry name" value="alpha/beta hydrolase"/>
    <property type="match status" value="1"/>
</dbReference>
<reference evidence="6" key="1">
    <citation type="submission" date="2022-10" db="EMBL/GenBank/DDBJ databases">
        <title>Culturing micro-colonial fungi from biological soil crusts in the Mojave desert and describing Neophaeococcomyces mojavensis, and introducing the new genera and species Taxawa tesnikishii.</title>
        <authorList>
            <person name="Kurbessoian T."/>
            <person name="Stajich J.E."/>
        </authorList>
    </citation>
    <scope>NUCLEOTIDE SEQUENCE</scope>
    <source>
        <strain evidence="6">TK_35</strain>
    </source>
</reference>
<gene>
    <name evidence="6" type="ORF">H2204_001023</name>
</gene>
<name>A0AA38YDH9_9EURO</name>
<dbReference type="AlphaFoldDB" id="A0AA38YDH9"/>
<organism evidence="6 7">
    <name type="scientific">Knufia peltigerae</name>
    <dbReference type="NCBI Taxonomy" id="1002370"/>
    <lineage>
        <taxon>Eukaryota</taxon>
        <taxon>Fungi</taxon>
        <taxon>Dikarya</taxon>
        <taxon>Ascomycota</taxon>
        <taxon>Pezizomycotina</taxon>
        <taxon>Eurotiomycetes</taxon>
        <taxon>Chaetothyriomycetidae</taxon>
        <taxon>Chaetothyriales</taxon>
        <taxon>Trichomeriaceae</taxon>
        <taxon>Knufia</taxon>
    </lineage>
</organism>
<comment type="caution">
    <text evidence="6">The sequence shown here is derived from an EMBL/GenBank/DDBJ whole genome shotgun (WGS) entry which is preliminary data.</text>
</comment>